<dbReference type="Proteomes" id="UP000692954">
    <property type="component" value="Unassembled WGS sequence"/>
</dbReference>
<protein>
    <submittedName>
        <fullName evidence="2">Uncharacterized protein</fullName>
    </submittedName>
</protein>
<sequence>MQPIIIIDSNSVYDCRTHSLIKSCKFDINIILGSFSKTIPKDQWLAKMKTISLLLLTRFPQEIPKIFQILEVQGCKTDFIKEVYTLEEIQVILQQILENNEKKLFPQNYSINQIDNIEFDRNILKSDLKLPTQTQVIPQLPEDLQRNIPLTLDTNLNNLVENLKGFCIKYSWWNQFYKKITQANNQTDAEQALNEIAPILFQRLNNLKNNNQNHQLNLQNKQNDFSKCQMEQICQRLLELINYNDLDVEFTDINLFEIGDEQFLEFLSILFQVLKQMMKINANIEINQNEAIFSLTGVVKRFHNYSQNQLLIQSHIFAIQLLENIRRQTQINESTFEIVASIFKQLMPDDSEPLIRTLADRIEFNKQLRDKKKMAKDMKQQVQQQINFNSNQIKKQKNNQIKQKQLDDYLKLEIARNQSKEEYFPKRKVKKISKTITVNTSDESYQSSFSFKGEEKVQKEQKPTYFPKLQQYKQYPPMMYPYYTPYCWQYPYQQPLQNQNQFNEQQLSQIFNMGLEAYGDRILRD</sequence>
<evidence type="ECO:0000313" key="2">
    <source>
        <dbReference type="EMBL" id="CAD8118215.1"/>
    </source>
</evidence>
<organism evidence="2 3">
    <name type="scientific">Paramecium sonneborni</name>
    <dbReference type="NCBI Taxonomy" id="65129"/>
    <lineage>
        <taxon>Eukaryota</taxon>
        <taxon>Sar</taxon>
        <taxon>Alveolata</taxon>
        <taxon>Ciliophora</taxon>
        <taxon>Intramacronucleata</taxon>
        <taxon>Oligohymenophorea</taxon>
        <taxon>Peniculida</taxon>
        <taxon>Parameciidae</taxon>
        <taxon>Paramecium</taxon>
    </lineage>
</organism>
<accession>A0A8S1QTG8</accession>
<dbReference type="EMBL" id="CAJJDN010000116">
    <property type="protein sequence ID" value="CAD8118215.1"/>
    <property type="molecule type" value="Genomic_DNA"/>
</dbReference>
<comment type="caution">
    <text evidence="2">The sequence shown here is derived from an EMBL/GenBank/DDBJ whole genome shotgun (WGS) entry which is preliminary data.</text>
</comment>
<evidence type="ECO:0000256" key="1">
    <source>
        <dbReference type="SAM" id="Coils"/>
    </source>
</evidence>
<proteinExistence type="predicted"/>
<reference evidence="2" key="1">
    <citation type="submission" date="2021-01" db="EMBL/GenBank/DDBJ databases">
        <authorList>
            <consortium name="Genoscope - CEA"/>
            <person name="William W."/>
        </authorList>
    </citation>
    <scope>NUCLEOTIDE SEQUENCE</scope>
</reference>
<keyword evidence="1" id="KW-0175">Coiled coil</keyword>
<evidence type="ECO:0000313" key="3">
    <source>
        <dbReference type="Proteomes" id="UP000692954"/>
    </source>
</evidence>
<gene>
    <name evidence="2" type="ORF">PSON_ATCC_30995.1.T1160121</name>
</gene>
<feature type="coiled-coil region" evidence="1">
    <location>
        <begin position="365"/>
        <end position="399"/>
    </location>
</feature>
<keyword evidence="3" id="KW-1185">Reference proteome</keyword>
<name>A0A8S1QTG8_9CILI</name>
<dbReference type="AlphaFoldDB" id="A0A8S1QTG8"/>